<keyword evidence="1" id="KW-0472">Membrane</keyword>
<organism evidence="2 3">
    <name type="scientific">Trichostrongylus colubriformis</name>
    <name type="common">Black scour worm</name>
    <dbReference type="NCBI Taxonomy" id="6319"/>
    <lineage>
        <taxon>Eukaryota</taxon>
        <taxon>Metazoa</taxon>
        <taxon>Ecdysozoa</taxon>
        <taxon>Nematoda</taxon>
        <taxon>Chromadorea</taxon>
        <taxon>Rhabditida</taxon>
        <taxon>Rhabditina</taxon>
        <taxon>Rhabditomorpha</taxon>
        <taxon>Strongyloidea</taxon>
        <taxon>Trichostrongylidae</taxon>
        <taxon>Trichostrongylus</taxon>
    </lineage>
</organism>
<dbReference type="EMBL" id="WIXE01006083">
    <property type="protein sequence ID" value="KAK5981618.1"/>
    <property type="molecule type" value="Genomic_DNA"/>
</dbReference>
<accession>A0AAN8ISE8</accession>
<dbReference type="Proteomes" id="UP001331761">
    <property type="component" value="Unassembled WGS sequence"/>
</dbReference>
<evidence type="ECO:0000313" key="2">
    <source>
        <dbReference type="EMBL" id="KAK5981618.1"/>
    </source>
</evidence>
<keyword evidence="1" id="KW-0812">Transmembrane</keyword>
<name>A0AAN8ISE8_TRICO</name>
<feature type="transmembrane region" description="Helical" evidence="1">
    <location>
        <begin position="39"/>
        <end position="61"/>
    </location>
</feature>
<evidence type="ECO:0000256" key="1">
    <source>
        <dbReference type="SAM" id="Phobius"/>
    </source>
</evidence>
<protein>
    <submittedName>
        <fullName evidence="2">Uncharacterized protein</fullName>
    </submittedName>
</protein>
<reference evidence="2 3" key="1">
    <citation type="submission" date="2019-10" db="EMBL/GenBank/DDBJ databases">
        <title>Assembly and Annotation for the nematode Trichostrongylus colubriformis.</title>
        <authorList>
            <person name="Martin J."/>
        </authorList>
    </citation>
    <scope>NUCLEOTIDE SEQUENCE [LARGE SCALE GENOMIC DNA]</scope>
    <source>
        <strain evidence="2">G859</strain>
        <tissue evidence="2">Whole worm</tissue>
    </source>
</reference>
<comment type="caution">
    <text evidence="2">The sequence shown here is derived from an EMBL/GenBank/DDBJ whole genome shotgun (WGS) entry which is preliminary data.</text>
</comment>
<proteinExistence type="predicted"/>
<keyword evidence="1" id="KW-1133">Transmembrane helix</keyword>
<evidence type="ECO:0000313" key="3">
    <source>
        <dbReference type="Proteomes" id="UP001331761"/>
    </source>
</evidence>
<sequence>MSNPVFLISIAERRSRSDMDFHNLSAIHDADVRLSAFNVISACLVGLLLTALIIILVVAYIRAKSKTAIKRPVSSSVTVESNLDSISITNNNDSSRLTSSFFACTNNNQYCYDSIVAV</sequence>
<keyword evidence="3" id="KW-1185">Reference proteome</keyword>
<gene>
    <name evidence="2" type="ORF">GCK32_015361</name>
</gene>
<dbReference type="AlphaFoldDB" id="A0AAN8ISE8"/>